<evidence type="ECO:0000259" key="9">
    <source>
        <dbReference type="PROSITE" id="PS50215"/>
    </source>
</evidence>
<dbReference type="PROSITE" id="PS50214">
    <property type="entry name" value="DISINTEGRIN_2"/>
    <property type="match status" value="1"/>
</dbReference>
<dbReference type="InterPro" id="IPR036436">
    <property type="entry name" value="Disintegrin_dom_sf"/>
</dbReference>
<reference evidence="11" key="2">
    <citation type="submission" date="2015-01" db="EMBL/GenBank/DDBJ databases">
        <title>Evolutionary Origins and Diversification of the Mycorrhizal Mutualists.</title>
        <authorList>
            <consortium name="DOE Joint Genome Institute"/>
            <consortium name="Mycorrhizal Genomics Consortium"/>
            <person name="Kohler A."/>
            <person name="Kuo A."/>
            <person name="Nagy L.G."/>
            <person name="Floudas D."/>
            <person name="Copeland A."/>
            <person name="Barry K.W."/>
            <person name="Cichocki N."/>
            <person name="Veneault-Fourrey C."/>
            <person name="LaButti K."/>
            <person name="Lindquist E.A."/>
            <person name="Lipzen A."/>
            <person name="Lundell T."/>
            <person name="Morin E."/>
            <person name="Murat C."/>
            <person name="Riley R."/>
            <person name="Ohm R."/>
            <person name="Sun H."/>
            <person name="Tunlid A."/>
            <person name="Henrissat B."/>
            <person name="Grigoriev I.V."/>
            <person name="Hibbett D.S."/>
            <person name="Martin F."/>
        </authorList>
    </citation>
    <scope>NUCLEOTIDE SEQUENCE [LARGE SCALE GENOMIC DNA]</scope>
    <source>
        <strain evidence="11">LaAM-08-1</strain>
    </source>
</reference>
<feature type="transmembrane region" description="Helical" evidence="6">
    <location>
        <begin position="747"/>
        <end position="767"/>
    </location>
</feature>
<feature type="domain" description="Peptidase M12B" evidence="9">
    <location>
        <begin position="324"/>
        <end position="530"/>
    </location>
</feature>
<dbReference type="InterPro" id="IPR001762">
    <property type="entry name" value="Disintegrin_dom"/>
</dbReference>
<keyword evidence="6" id="KW-0472">Membrane</keyword>
<keyword evidence="4" id="KW-0479">Metal-binding</keyword>
<dbReference type="GO" id="GO:0046872">
    <property type="term" value="F:metal ion binding"/>
    <property type="evidence" value="ECO:0007669"/>
    <property type="project" value="UniProtKB-KW"/>
</dbReference>
<dbReference type="EMBL" id="KN838594">
    <property type="protein sequence ID" value="KIK02316.1"/>
    <property type="molecule type" value="Genomic_DNA"/>
</dbReference>
<dbReference type="InterPro" id="IPR051489">
    <property type="entry name" value="ADAM_Metalloproteinase"/>
</dbReference>
<sequence length="868" mass="93320">MHLYYHPFLALAVLFLVLCPTSIHATSAPARLLKRVTNPSILSLEILPRQPNLLSLSKRRPPSLNTLRHDDVFRLILSAFDDTFHLHLRPNDHLIHPAARINYYATTESGLHVITHTEPLLRESVKAYLGEVVDVRHSSARMREDAAGVVPRPHSADLGWARIMVHHQGDTDKNIAPVFEGTFSANGIIYHIMTKENYSRHKHDLDPETVQPLHGASEMVIWRESDVMSFEEDYTAKTGRTITGKPALPQSCGHDRLDYNTIPVQNPILHHKATASSSWFDHLVNPLGNESIFRRDDAPTGNGGMGTNFIDYIGQTTGCPTSQKVIYMGVAADCTYVSKYSGQVNATTQILNNWNSASALYKSTFNVSLGIAELQVQSAICPTATDPAIPWNIPCSGAELDTRLSLFSQWRGTRANDGIGLWHLMSGCPTGSEVGIAWLATLCQTTSAGTAPTIVSGAAVSTSGLTEWQVVAHEIGHNFGAIHDCADNCTTSSPCCPLTTTTCNANAQFVMSPVSQAGESVFSPCSLGNICAAMKGVQGGKVNTSCLVDPDPTRQTISLQMCGNGIVEKGEDCDPGKGSNSTCCDVATCKFIGTAQCDPENSACCTSQCTFAPATTVCRPSRDVNCDVQEVCTGNSSSCPADVVIPNGRSCGSGDLKCASGQCTSVSLQCQNVGASMGLKTACPDRSDQSCQISCQDPTNAGACVRLTSLLIDGSPCGFGGSCVAGKCQAAGFLDTAKAWYTQNLQISIPVTIVAALVAFLVLWAIFRGVRRCCQRRTSAATRTVIPKQSMGRNHERIPSQDPTFQPRYDRVVRSSAQPGISGHYTRVPPAARDRSRSGTGSGDLVYNYGTNNHTAWVDDSFYNGPSR</sequence>
<comment type="function">
    <text evidence="2">Probable zinc protease.</text>
</comment>
<dbReference type="Proteomes" id="UP000054477">
    <property type="component" value="Unassembled WGS sequence"/>
</dbReference>
<name>A0A0C9XBR0_9AGAR</name>
<evidence type="ECO:0000256" key="7">
    <source>
        <dbReference type="SAM" id="SignalP"/>
    </source>
</evidence>
<keyword evidence="1" id="KW-1015">Disulfide bond</keyword>
<dbReference type="SUPFAM" id="SSF55486">
    <property type="entry name" value="Metalloproteases ('zincins'), catalytic domain"/>
    <property type="match status" value="1"/>
</dbReference>
<dbReference type="GO" id="GO:0005886">
    <property type="term" value="C:plasma membrane"/>
    <property type="evidence" value="ECO:0007669"/>
    <property type="project" value="TreeGrafter"/>
</dbReference>
<evidence type="ECO:0000256" key="1">
    <source>
        <dbReference type="ARBA" id="ARBA00023157"/>
    </source>
</evidence>
<feature type="binding site" evidence="4">
    <location>
        <position position="483"/>
    </location>
    <ligand>
        <name>Zn(2+)</name>
        <dbReference type="ChEBI" id="CHEBI:29105"/>
        <note>catalytic</note>
    </ligand>
</feature>
<dbReference type="Gene3D" id="3.40.390.10">
    <property type="entry name" value="Collagenase (Catalytic Domain)"/>
    <property type="match status" value="1"/>
</dbReference>
<keyword evidence="7" id="KW-0732">Signal</keyword>
<dbReference type="Gene3D" id="4.10.70.10">
    <property type="entry name" value="Disintegrin domain"/>
    <property type="match status" value="1"/>
</dbReference>
<dbReference type="STRING" id="1095629.A0A0C9XBR0"/>
<keyword evidence="6" id="KW-0812">Transmembrane</keyword>
<keyword evidence="11" id="KW-1185">Reference proteome</keyword>
<dbReference type="OrthoDB" id="5951731at2759"/>
<dbReference type="SUPFAM" id="SSF57552">
    <property type="entry name" value="Blood coagulation inhibitor (disintegrin)"/>
    <property type="match status" value="1"/>
</dbReference>
<feature type="binding site" evidence="4">
    <location>
        <position position="477"/>
    </location>
    <ligand>
        <name>Zn(2+)</name>
        <dbReference type="ChEBI" id="CHEBI:29105"/>
        <note>catalytic</note>
    </ligand>
</feature>
<dbReference type="HOGENOM" id="CLU_012383_2_0_1"/>
<feature type="binding site" evidence="4">
    <location>
        <position position="473"/>
    </location>
    <ligand>
        <name>Zn(2+)</name>
        <dbReference type="ChEBI" id="CHEBI:29105"/>
        <note>catalytic</note>
    </ligand>
</feature>
<dbReference type="InterPro" id="IPR024079">
    <property type="entry name" value="MetalloPept_cat_dom_sf"/>
</dbReference>
<dbReference type="FunFam" id="4.10.70.10:FF:000003">
    <property type="entry name" value="Disintegrin and metalloproteinase domain-containing protein 17"/>
    <property type="match status" value="1"/>
</dbReference>
<comment type="caution">
    <text evidence="4">Lacks conserved residue(s) required for the propagation of feature annotation.</text>
</comment>
<evidence type="ECO:0000256" key="6">
    <source>
        <dbReference type="SAM" id="Phobius"/>
    </source>
</evidence>
<feature type="active site" evidence="4">
    <location>
        <position position="474"/>
    </location>
</feature>
<feature type="region of interest" description="Disordered" evidence="5">
    <location>
        <begin position="819"/>
        <end position="845"/>
    </location>
</feature>
<evidence type="ECO:0000256" key="2">
    <source>
        <dbReference type="ARBA" id="ARBA00056552"/>
    </source>
</evidence>
<dbReference type="PANTHER" id="PTHR45702">
    <property type="entry name" value="ADAM10/ADAM17 METALLOPEPTIDASE FAMILY MEMBER"/>
    <property type="match status" value="1"/>
</dbReference>
<evidence type="ECO:0000256" key="5">
    <source>
        <dbReference type="SAM" id="MobiDB-lite"/>
    </source>
</evidence>
<dbReference type="SMART" id="SM00050">
    <property type="entry name" value="DISIN"/>
    <property type="match status" value="1"/>
</dbReference>
<dbReference type="GO" id="GO:0006509">
    <property type="term" value="P:membrane protein ectodomain proteolysis"/>
    <property type="evidence" value="ECO:0007669"/>
    <property type="project" value="TreeGrafter"/>
</dbReference>
<dbReference type="AlphaFoldDB" id="A0A0C9XBR0"/>
<evidence type="ECO:0000256" key="3">
    <source>
        <dbReference type="ARBA" id="ARBA00074021"/>
    </source>
</evidence>
<evidence type="ECO:0000259" key="8">
    <source>
        <dbReference type="PROSITE" id="PS50214"/>
    </source>
</evidence>
<dbReference type="Pfam" id="PF13688">
    <property type="entry name" value="Reprolysin_5"/>
    <property type="match status" value="1"/>
</dbReference>
<dbReference type="PANTHER" id="PTHR45702:SF2">
    <property type="entry name" value="KUZBANIAN, ISOFORM A"/>
    <property type="match status" value="1"/>
</dbReference>
<proteinExistence type="predicted"/>
<feature type="domain" description="Disintegrin" evidence="8">
    <location>
        <begin position="559"/>
        <end position="647"/>
    </location>
</feature>
<reference evidence="10 11" key="1">
    <citation type="submission" date="2014-04" db="EMBL/GenBank/DDBJ databases">
        <authorList>
            <consortium name="DOE Joint Genome Institute"/>
            <person name="Kuo A."/>
            <person name="Kohler A."/>
            <person name="Nagy L.G."/>
            <person name="Floudas D."/>
            <person name="Copeland A."/>
            <person name="Barry K.W."/>
            <person name="Cichocki N."/>
            <person name="Veneault-Fourrey C."/>
            <person name="LaButti K."/>
            <person name="Lindquist E.A."/>
            <person name="Lipzen A."/>
            <person name="Lundell T."/>
            <person name="Morin E."/>
            <person name="Murat C."/>
            <person name="Sun H."/>
            <person name="Tunlid A."/>
            <person name="Henrissat B."/>
            <person name="Grigoriev I.V."/>
            <person name="Hibbett D.S."/>
            <person name="Martin F."/>
            <person name="Nordberg H.P."/>
            <person name="Cantor M.N."/>
            <person name="Hua S.X."/>
        </authorList>
    </citation>
    <scope>NUCLEOTIDE SEQUENCE [LARGE SCALE GENOMIC DNA]</scope>
    <source>
        <strain evidence="10 11">LaAM-08-1</strain>
    </source>
</reference>
<feature type="chain" id="PRO_5002222752" description="Disintegrin and metalloproteinase domain-containing protein B" evidence="7">
    <location>
        <begin position="26"/>
        <end position="868"/>
    </location>
</feature>
<feature type="signal peptide" evidence="7">
    <location>
        <begin position="1"/>
        <end position="25"/>
    </location>
</feature>
<accession>A0A0C9XBR0</accession>
<dbReference type="Pfam" id="PF01562">
    <property type="entry name" value="Pep_M12B_propep"/>
    <property type="match status" value="1"/>
</dbReference>
<organism evidence="10 11">
    <name type="scientific">Laccaria amethystina LaAM-08-1</name>
    <dbReference type="NCBI Taxonomy" id="1095629"/>
    <lineage>
        <taxon>Eukaryota</taxon>
        <taxon>Fungi</taxon>
        <taxon>Dikarya</taxon>
        <taxon>Basidiomycota</taxon>
        <taxon>Agaricomycotina</taxon>
        <taxon>Agaricomycetes</taxon>
        <taxon>Agaricomycetidae</taxon>
        <taxon>Agaricales</taxon>
        <taxon>Agaricineae</taxon>
        <taxon>Hydnangiaceae</taxon>
        <taxon>Laccaria</taxon>
    </lineage>
</organism>
<dbReference type="InterPro" id="IPR001590">
    <property type="entry name" value="Peptidase_M12B"/>
</dbReference>
<dbReference type="Pfam" id="PF00200">
    <property type="entry name" value="Disintegrin"/>
    <property type="match status" value="1"/>
</dbReference>
<gene>
    <name evidence="10" type="ORF">K443DRAFT_677706</name>
</gene>
<evidence type="ECO:0000256" key="4">
    <source>
        <dbReference type="PROSITE-ProRule" id="PRU00276"/>
    </source>
</evidence>
<keyword evidence="4" id="KW-0862">Zinc</keyword>
<dbReference type="GO" id="GO:0004222">
    <property type="term" value="F:metalloendopeptidase activity"/>
    <property type="evidence" value="ECO:0007669"/>
    <property type="project" value="InterPro"/>
</dbReference>
<dbReference type="PROSITE" id="PS50215">
    <property type="entry name" value="ADAM_MEPRO"/>
    <property type="match status" value="1"/>
</dbReference>
<dbReference type="InterPro" id="IPR002870">
    <property type="entry name" value="Peptidase_M12B_N"/>
</dbReference>
<evidence type="ECO:0000313" key="10">
    <source>
        <dbReference type="EMBL" id="KIK02316.1"/>
    </source>
</evidence>
<evidence type="ECO:0000313" key="11">
    <source>
        <dbReference type="Proteomes" id="UP000054477"/>
    </source>
</evidence>
<protein>
    <recommendedName>
        <fullName evidence="3">Disintegrin and metalloproteinase domain-containing protein B</fullName>
    </recommendedName>
</protein>
<keyword evidence="6" id="KW-1133">Transmembrane helix</keyword>